<dbReference type="OrthoDB" id="7875917at2"/>
<organism evidence="2 3">
    <name type="scientific">Dinoroseobacter shibae (strain DSM 16493 / NCIMB 14021 / DFL 12)</name>
    <dbReference type="NCBI Taxonomy" id="398580"/>
    <lineage>
        <taxon>Bacteria</taxon>
        <taxon>Pseudomonadati</taxon>
        <taxon>Pseudomonadota</taxon>
        <taxon>Alphaproteobacteria</taxon>
        <taxon>Rhodobacterales</taxon>
        <taxon>Roseobacteraceae</taxon>
        <taxon>Dinoroseobacter</taxon>
    </lineage>
</organism>
<evidence type="ECO:0000313" key="2">
    <source>
        <dbReference type="EMBL" id="ABV92206.1"/>
    </source>
</evidence>
<dbReference type="HOGENOM" id="CLU_2024905_0_0_5"/>
<dbReference type="Proteomes" id="UP000006833">
    <property type="component" value="Chromosome"/>
</dbReference>
<reference evidence="3" key="1">
    <citation type="journal article" date="2010" name="ISME J.">
        <title>The complete genome sequence of the algal symbiont Dinoroseobacter shibae: a hitchhiker's guide to life in the sea.</title>
        <authorList>
            <person name="Wagner-Dobler I."/>
            <person name="Ballhausen B."/>
            <person name="Berger M."/>
            <person name="Brinkhoff T."/>
            <person name="Buchholz I."/>
            <person name="Bunk B."/>
            <person name="Cypionka H."/>
            <person name="Daniel R."/>
            <person name="Drepper T."/>
            <person name="Gerdts G."/>
            <person name="Hahnke S."/>
            <person name="Han C."/>
            <person name="Jahn D."/>
            <person name="Kalhoefer D."/>
            <person name="Kiss H."/>
            <person name="Klenk H.P."/>
            <person name="Kyrpides N."/>
            <person name="Liebl W."/>
            <person name="Liesegang H."/>
            <person name="Meincke L."/>
            <person name="Pati A."/>
            <person name="Petersen J."/>
            <person name="Piekarski T."/>
            <person name="Pommerenke C."/>
            <person name="Pradella S."/>
            <person name="Pukall R."/>
            <person name="Rabus R."/>
            <person name="Stackebrandt E."/>
            <person name="Thole S."/>
            <person name="Thompson L."/>
            <person name="Tielen P."/>
            <person name="Tomasch J."/>
            <person name="von Jan M."/>
            <person name="Wanphrut N."/>
            <person name="Wichels A."/>
            <person name="Zech H."/>
            <person name="Simon M."/>
        </authorList>
    </citation>
    <scope>NUCLEOTIDE SEQUENCE [LARGE SCALE GENOMIC DNA]</scope>
    <source>
        <strain evidence="3">DSM 16493 / NCIMB 14021 / DFL 12</strain>
    </source>
</reference>
<keyword evidence="3" id="KW-1185">Reference proteome</keyword>
<name>A8LNP8_DINSH</name>
<keyword evidence="1" id="KW-0472">Membrane</keyword>
<accession>A8LNP8</accession>
<evidence type="ECO:0000313" key="3">
    <source>
        <dbReference type="Proteomes" id="UP000006833"/>
    </source>
</evidence>
<evidence type="ECO:0008006" key="4">
    <source>
        <dbReference type="Google" id="ProtNLM"/>
    </source>
</evidence>
<dbReference type="eggNOG" id="ENOG5032ZU4">
    <property type="taxonomic scope" value="Bacteria"/>
</dbReference>
<protein>
    <recommendedName>
        <fullName evidence="4">Transmembrane protein</fullName>
    </recommendedName>
</protein>
<sequence length="123" mass="12907">MSDRALSEATMLASLRDIHLPASAPGGVWAELCVAVGLAALAALVVAAVLRAFTVRRTGQGPVSLQDRVAALEALPDDARRVALLHVLRAYAPQRYADLRAALYKPGPGVTLATLEAEVARLV</sequence>
<keyword evidence="1" id="KW-0812">Transmembrane</keyword>
<evidence type="ECO:0000256" key="1">
    <source>
        <dbReference type="SAM" id="Phobius"/>
    </source>
</evidence>
<proteinExistence type="predicted"/>
<dbReference type="STRING" id="398580.Dshi_0458"/>
<feature type="transmembrane region" description="Helical" evidence="1">
    <location>
        <begin position="28"/>
        <end position="50"/>
    </location>
</feature>
<gene>
    <name evidence="2" type="ordered locus">Dshi_0458</name>
</gene>
<dbReference type="KEGG" id="dsh:Dshi_0458"/>
<dbReference type="RefSeq" id="WP_012177136.1">
    <property type="nucleotide sequence ID" value="NC_009952.1"/>
</dbReference>
<dbReference type="AlphaFoldDB" id="A8LNP8"/>
<keyword evidence="1" id="KW-1133">Transmembrane helix</keyword>
<dbReference type="EMBL" id="CP000830">
    <property type="protein sequence ID" value="ABV92206.1"/>
    <property type="molecule type" value="Genomic_DNA"/>
</dbReference>